<dbReference type="EMBL" id="CAJOBI010336507">
    <property type="protein sequence ID" value="CAF5206675.1"/>
    <property type="molecule type" value="Genomic_DNA"/>
</dbReference>
<evidence type="ECO:0000313" key="1">
    <source>
        <dbReference type="EMBL" id="CAF4515951.1"/>
    </source>
</evidence>
<gene>
    <name evidence="1" type="ORF">OVN521_LOCUS41578</name>
    <name evidence="2" type="ORF">SMN809_LOCUS77104</name>
</gene>
<accession>A0A820WKH2</accession>
<protein>
    <submittedName>
        <fullName evidence="1">Uncharacterized protein</fullName>
    </submittedName>
</protein>
<evidence type="ECO:0000313" key="3">
    <source>
        <dbReference type="Proteomes" id="UP000663866"/>
    </source>
</evidence>
<evidence type="ECO:0000313" key="2">
    <source>
        <dbReference type="EMBL" id="CAF5206675.1"/>
    </source>
</evidence>
<keyword evidence="3" id="KW-1185">Reference proteome</keyword>
<sequence>MPAERVTEFVNAIIMDYNLPSQGSFMLGLTYSDDFAWDYVEYLYSPNQNGIYRSLTLFKNGDSRTNTASFYIVDINANWEIAPDLLIVEKRKSRLGGLFEKTTQSIEYVPHTLTFDEATRLKEFFTLLAIDKMAVTLGIKIPALQLK</sequence>
<reference evidence="1" key="1">
    <citation type="submission" date="2021-02" db="EMBL/GenBank/DDBJ databases">
        <authorList>
            <person name="Nowell W R."/>
        </authorList>
    </citation>
    <scope>NUCLEOTIDE SEQUENCE</scope>
</reference>
<dbReference type="Proteomes" id="UP000676336">
    <property type="component" value="Unassembled WGS sequence"/>
</dbReference>
<organism evidence="1 3">
    <name type="scientific">Rotaria magnacalcarata</name>
    <dbReference type="NCBI Taxonomy" id="392030"/>
    <lineage>
        <taxon>Eukaryota</taxon>
        <taxon>Metazoa</taxon>
        <taxon>Spiralia</taxon>
        <taxon>Gnathifera</taxon>
        <taxon>Rotifera</taxon>
        <taxon>Eurotatoria</taxon>
        <taxon>Bdelloidea</taxon>
        <taxon>Philodinida</taxon>
        <taxon>Philodinidae</taxon>
        <taxon>Rotaria</taxon>
    </lineage>
</organism>
<name>A0A820WKH2_9BILA</name>
<proteinExistence type="predicted"/>
<comment type="caution">
    <text evidence="1">The sequence shown here is derived from an EMBL/GenBank/DDBJ whole genome shotgun (WGS) entry which is preliminary data.</text>
</comment>
<dbReference type="EMBL" id="CAJOBG010055534">
    <property type="protein sequence ID" value="CAF4515951.1"/>
    <property type="molecule type" value="Genomic_DNA"/>
</dbReference>
<dbReference type="AlphaFoldDB" id="A0A820WKH2"/>
<dbReference type="Proteomes" id="UP000663866">
    <property type="component" value="Unassembled WGS sequence"/>
</dbReference>